<dbReference type="OrthoDB" id="196024at2759"/>
<feature type="chain" id="PRO_5003840522" description="PsbP C-terminal domain-containing protein" evidence="1">
    <location>
        <begin position="23"/>
        <end position="246"/>
    </location>
</feature>
<comment type="caution">
    <text evidence="2">The sequence shown here is derived from an EMBL/GenBank/DDBJ whole genome shotgun (WGS) entry which is preliminary data.</text>
</comment>
<dbReference type="eggNOG" id="ENOG502STC3">
    <property type="taxonomic scope" value="Eukaryota"/>
</dbReference>
<name>K0RS19_THAOC</name>
<reference evidence="2 3" key="1">
    <citation type="journal article" date="2012" name="Genome Biol.">
        <title>Genome and low-iron response of an oceanic diatom adapted to chronic iron limitation.</title>
        <authorList>
            <person name="Lommer M."/>
            <person name="Specht M."/>
            <person name="Roy A.S."/>
            <person name="Kraemer L."/>
            <person name="Andreson R."/>
            <person name="Gutowska M.A."/>
            <person name="Wolf J."/>
            <person name="Bergner S.V."/>
            <person name="Schilhabel M.B."/>
            <person name="Klostermeier U.C."/>
            <person name="Beiko R.G."/>
            <person name="Rosenstiel P."/>
            <person name="Hippler M."/>
            <person name="Laroche J."/>
        </authorList>
    </citation>
    <scope>NUCLEOTIDE SEQUENCE [LARGE SCALE GENOMIC DNA]</scope>
    <source>
        <strain evidence="2 3">CCMP1005</strain>
    </source>
</reference>
<keyword evidence="3" id="KW-1185">Reference proteome</keyword>
<protein>
    <recommendedName>
        <fullName evidence="4">PsbP C-terminal domain-containing protein</fullName>
    </recommendedName>
</protein>
<dbReference type="AlphaFoldDB" id="K0RS19"/>
<sequence length="246" mass="26222">MGRVMRKVMANTALLLVTPSASFELLTRHGTGTSGRRNFMVSIAGLISTPSTVEAFDGGEQESLGVVFRDSEIELTQSSRGSVSAEVVAPDGTAALLSFEAPYPLLKTTSGIEARDLGGFESSFVQVVELPKGTMLDSMKPNDFGRLVQATVMGSRGKFGAYGVPSDVKLARVNANLYKCKFTVLTPAMVESDRSALIAARQVGTGIFLLISTTTSARFKKQEGLLRSVSDSFSVVRAPDSALRKK</sequence>
<organism evidence="2 3">
    <name type="scientific">Thalassiosira oceanica</name>
    <name type="common">Marine diatom</name>
    <dbReference type="NCBI Taxonomy" id="159749"/>
    <lineage>
        <taxon>Eukaryota</taxon>
        <taxon>Sar</taxon>
        <taxon>Stramenopiles</taxon>
        <taxon>Ochrophyta</taxon>
        <taxon>Bacillariophyta</taxon>
        <taxon>Coscinodiscophyceae</taxon>
        <taxon>Thalassiosirophycidae</taxon>
        <taxon>Thalassiosirales</taxon>
        <taxon>Thalassiosiraceae</taxon>
        <taxon>Thalassiosira</taxon>
    </lineage>
</organism>
<feature type="signal peptide" evidence="1">
    <location>
        <begin position="1"/>
        <end position="22"/>
    </location>
</feature>
<evidence type="ECO:0000256" key="1">
    <source>
        <dbReference type="SAM" id="SignalP"/>
    </source>
</evidence>
<dbReference type="OMA" id="ANLYKCK"/>
<evidence type="ECO:0000313" key="2">
    <source>
        <dbReference type="EMBL" id="EJK55134.1"/>
    </source>
</evidence>
<proteinExistence type="predicted"/>
<evidence type="ECO:0008006" key="4">
    <source>
        <dbReference type="Google" id="ProtNLM"/>
    </source>
</evidence>
<keyword evidence="1" id="KW-0732">Signal</keyword>
<accession>K0RS19</accession>
<gene>
    <name evidence="2" type="ORF">THAOC_25165</name>
</gene>
<dbReference type="Proteomes" id="UP000266841">
    <property type="component" value="Unassembled WGS sequence"/>
</dbReference>
<evidence type="ECO:0000313" key="3">
    <source>
        <dbReference type="Proteomes" id="UP000266841"/>
    </source>
</evidence>
<dbReference type="EMBL" id="AGNL01034668">
    <property type="protein sequence ID" value="EJK55134.1"/>
    <property type="molecule type" value="Genomic_DNA"/>
</dbReference>